<dbReference type="InterPro" id="IPR004843">
    <property type="entry name" value="Calcineurin-like_PHP"/>
</dbReference>
<reference evidence="2 3" key="1">
    <citation type="submission" date="2019-07" db="EMBL/GenBank/DDBJ databases">
        <title>Whole genome shotgun sequence of Clostridium butyricum NBRC 3858.</title>
        <authorList>
            <person name="Hosoyama A."/>
            <person name="Uohara A."/>
            <person name="Ohji S."/>
            <person name="Ichikawa N."/>
        </authorList>
    </citation>
    <scope>NUCLEOTIDE SEQUENCE [LARGE SCALE GENOMIC DNA]</scope>
    <source>
        <strain evidence="2 3">NBRC 3858</strain>
    </source>
</reference>
<dbReference type="Proteomes" id="UP000321089">
    <property type="component" value="Unassembled WGS sequence"/>
</dbReference>
<gene>
    <name evidence="2" type="ORF">CBU02nite_35150</name>
</gene>
<dbReference type="SUPFAM" id="SSF56300">
    <property type="entry name" value="Metallo-dependent phosphatases"/>
    <property type="match status" value="1"/>
</dbReference>
<evidence type="ECO:0000259" key="1">
    <source>
        <dbReference type="Pfam" id="PF00149"/>
    </source>
</evidence>
<evidence type="ECO:0000313" key="3">
    <source>
        <dbReference type="Proteomes" id="UP000321089"/>
    </source>
</evidence>
<dbReference type="GO" id="GO:0016787">
    <property type="term" value="F:hydrolase activity"/>
    <property type="evidence" value="ECO:0007669"/>
    <property type="project" value="InterPro"/>
</dbReference>
<organism evidence="2 3">
    <name type="scientific">Clostridium butyricum</name>
    <dbReference type="NCBI Taxonomy" id="1492"/>
    <lineage>
        <taxon>Bacteria</taxon>
        <taxon>Bacillati</taxon>
        <taxon>Bacillota</taxon>
        <taxon>Clostridia</taxon>
        <taxon>Eubacteriales</taxon>
        <taxon>Clostridiaceae</taxon>
        <taxon>Clostridium</taxon>
    </lineage>
</organism>
<dbReference type="Gene3D" id="3.60.21.10">
    <property type="match status" value="1"/>
</dbReference>
<dbReference type="InterPro" id="IPR051918">
    <property type="entry name" value="STPP_CPPED1"/>
</dbReference>
<protein>
    <recommendedName>
        <fullName evidence="1">Calcineurin-like phosphoesterase domain-containing protein</fullName>
    </recommendedName>
</protein>
<dbReference type="InterPro" id="IPR029052">
    <property type="entry name" value="Metallo-depent_PP-like"/>
</dbReference>
<comment type="caution">
    <text evidence="2">The sequence shown here is derived from an EMBL/GenBank/DDBJ whole genome shotgun (WGS) entry which is preliminary data.</text>
</comment>
<proteinExistence type="predicted"/>
<dbReference type="RefSeq" id="WP_146869183.1">
    <property type="nucleotide sequence ID" value="NZ_BKBC01000071.1"/>
</dbReference>
<dbReference type="AlphaFoldDB" id="A0A512TS03"/>
<name>A0A512TS03_CLOBU</name>
<dbReference type="PANTHER" id="PTHR43143:SF1">
    <property type="entry name" value="SERINE_THREONINE-PROTEIN PHOSPHATASE CPPED1"/>
    <property type="match status" value="1"/>
</dbReference>
<accession>A0A512TS03</accession>
<dbReference type="Pfam" id="PF00149">
    <property type="entry name" value="Metallophos"/>
    <property type="match status" value="1"/>
</dbReference>
<sequence>MRYKKILLIFFIILTFCVLGYPAYLLCGKTFSNLCLQYSSSEESKISHVDNIDSTSQNSPYDLAFAVLGDIHDNESDFQDSVDDIKSTDIKLDALILNGDTVDQGIESQYEEMKNAIQKNINNLPSTIIKNIGNHEFYDYDHGNKSKEDVDEKIQKYLDFAQEKNVYHDKWINQYHFISLGSEDGNSPTCSSTSAFISNTQIAWLEEKLAENYEKGRPIFVFLHQPLILNWGWGDIPGTNVSSNLNNIFSKYPEVILFNSHTHKHLTEECINTNNGYTIVQTGAVSYTLFNNSDNTLSRDFSYTNGLLITIKDNIVNIMGRDFKNHEWIFSKDIDFK</sequence>
<feature type="domain" description="Calcineurin-like phosphoesterase" evidence="1">
    <location>
        <begin position="65"/>
        <end position="264"/>
    </location>
</feature>
<dbReference type="EMBL" id="BKBC01000071">
    <property type="protein sequence ID" value="GEQ23009.1"/>
    <property type="molecule type" value="Genomic_DNA"/>
</dbReference>
<dbReference type="PANTHER" id="PTHR43143">
    <property type="entry name" value="METALLOPHOSPHOESTERASE, CALCINEURIN SUPERFAMILY"/>
    <property type="match status" value="1"/>
</dbReference>
<evidence type="ECO:0000313" key="2">
    <source>
        <dbReference type="EMBL" id="GEQ23009.1"/>
    </source>
</evidence>